<keyword evidence="2 4" id="KW-0547">Nucleotide-binding</keyword>
<sequence>MTDETKLEAKKKLRAEALERRKAAFAQHGAEASRKIAAHGVDFLNAAPGAIVSGFAAINDEINPAPLMTWLQAEGFRLALPVMQGRGKPLLMRAWTPGDAMNVAAWGIAEPMEDKPAVDPDILLVPLLAFDARGYRLGYGGGFYDRTLQRLRKLKPIVAVGLAYNELRVDAVPAESYDERLDWVLTPSGPIHCLDS</sequence>
<dbReference type="KEGG" id="hdn:Hden_2443"/>
<reference evidence="7" key="1">
    <citation type="journal article" date="2011" name="J. Bacteriol.">
        <title>Genome sequences of eight morphologically diverse alphaproteobacteria.</title>
        <authorList>
            <consortium name="US DOE Joint Genome Institute"/>
            <person name="Brown P.J."/>
            <person name="Kysela D.T."/>
            <person name="Buechlein A."/>
            <person name="Hemmerich C."/>
            <person name="Brun Y.V."/>
        </authorList>
    </citation>
    <scope>NUCLEOTIDE SEQUENCE [LARGE SCALE GENOMIC DNA]</scope>
    <source>
        <strain evidence="7">ATCC 51888 / DSM 1869 / NCIB 11706 / TK 0415</strain>
    </source>
</reference>
<evidence type="ECO:0000256" key="3">
    <source>
        <dbReference type="ARBA" id="ARBA00022840"/>
    </source>
</evidence>
<protein>
    <recommendedName>
        <fullName evidence="5">5-formyltetrahydrofolate cyclo-ligase</fullName>
        <ecNumber evidence="5">6.3.3.2</ecNumber>
    </recommendedName>
</protein>
<dbReference type="OrthoDB" id="9801938at2"/>
<gene>
    <name evidence="6" type="ordered locus">Hden_2443</name>
</gene>
<comment type="similarity">
    <text evidence="1 5">Belongs to the 5-formyltetrahydrofolate cyclo-ligase family.</text>
</comment>
<name>D8JSE6_HYPDA</name>
<dbReference type="SUPFAM" id="SSF100950">
    <property type="entry name" value="NagB/RpiA/CoA transferase-like"/>
    <property type="match status" value="1"/>
</dbReference>
<accession>D8JSE6</accession>
<dbReference type="EMBL" id="CP002083">
    <property type="protein sequence ID" value="ADJ24240.1"/>
    <property type="molecule type" value="Genomic_DNA"/>
</dbReference>
<keyword evidence="5" id="KW-0479">Metal-binding</keyword>
<dbReference type="EC" id="6.3.3.2" evidence="5"/>
<dbReference type="HOGENOM" id="CLU_066245_0_1_5"/>
<dbReference type="GO" id="GO:0046872">
    <property type="term" value="F:metal ion binding"/>
    <property type="evidence" value="ECO:0007669"/>
    <property type="project" value="UniProtKB-KW"/>
</dbReference>
<evidence type="ECO:0000313" key="6">
    <source>
        <dbReference type="EMBL" id="ADJ24240.1"/>
    </source>
</evidence>
<dbReference type="GO" id="GO:0030272">
    <property type="term" value="F:5-formyltetrahydrofolate cyclo-ligase activity"/>
    <property type="evidence" value="ECO:0007669"/>
    <property type="project" value="UniProtKB-EC"/>
</dbReference>
<dbReference type="GO" id="GO:0009396">
    <property type="term" value="P:folic acid-containing compound biosynthetic process"/>
    <property type="evidence" value="ECO:0007669"/>
    <property type="project" value="TreeGrafter"/>
</dbReference>
<dbReference type="AlphaFoldDB" id="D8JSE6"/>
<feature type="binding site" evidence="4">
    <location>
        <position position="61"/>
    </location>
    <ligand>
        <name>substrate</name>
    </ligand>
</feature>
<dbReference type="PIRSF" id="PIRSF006806">
    <property type="entry name" value="FTHF_cligase"/>
    <property type="match status" value="1"/>
</dbReference>
<comment type="catalytic activity">
    <reaction evidence="5">
        <text>(6S)-5-formyl-5,6,7,8-tetrahydrofolate + ATP = (6R)-5,10-methenyltetrahydrofolate + ADP + phosphate</text>
        <dbReference type="Rhea" id="RHEA:10488"/>
        <dbReference type="ChEBI" id="CHEBI:30616"/>
        <dbReference type="ChEBI" id="CHEBI:43474"/>
        <dbReference type="ChEBI" id="CHEBI:57455"/>
        <dbReference type="ChEBI" id="CHEBI:57457"/>
        <dbReference type="ChEBI" id="CHEBI:456216"/>
        <dbReference type="EC" id="6.3.3.2"/>
    </reaction>
</comment>
<organism evidence="6 7">
    <name type="scientific">Hyphomicrobium denitrificans (strain ATCC 51888 / DSM 1869 / NCIMB 11706 / TK 0415)</name>
    <dbReference type="NCBI Taxonomy" id="582899"/>
    <lineage>
        <taxon>Bacteria</taxon>
        <taxon>Pseudomonadati</taxon>
        <taxon>Pseudomonadota</taxon>
        <taxon>Alphaproteobacteria</taxon>
        <taxon>Hyphomicrobiales</taxon>
        <taxon>Hyphomicrobiaceae</taxon>
        <taxon>Hyphomicrobium</taxon>
    </lineage>
</organism>
<dbReference type="InterPro" id="IPR002698">
    <property type="entry name" value="FTHF_cligase"/>
</dbReference>
<evidence type="ECO:0000256" key="5">
    <source>
        <dbReference type="RuleBase" id="RU361279"/>
    </source>
</evidence>
<dbReference type="RefSeq" id="WP_013216399.1">
    <property type="nucleotide sequence ID" value="NC_014313.1"/>
</dbReference>
<evidence type="ECO:0000256" key="4">
    <source>
        <dbReference type="PIRSR" id="PIRSR006806-1"/>
    </source>
</evidence>
<comment type="cofactor">
    <cofactor evidence="5">
        <name>Mg(2+)</name>
        <dbReference type="ChEBI" id="CHEBI:18420"/>
    </cofactor>
</comment>
<dbReference type="Proteomes" id="UP000002033">
    <property type="component" value="Chromosome"/>
</dbReference>
<proteinExistence type="inferred from homology"/>
<keyword evidence="7" id="KW-1185">Reference proteome</keyword>
<dbReference type="STRING" id="582899.Hden_2443"/>
<dbReference type="eggNOG" id="COG0212">
    <property type="taxonomic scope" value="Bacteria"/>
</dbReference>
<dbReference type="GO" id="GO:0035999">
    <property type="term" value="P:tetrahydrofolate interconversion"/>
    <property type="evidence" value="ECO:0007669"/>
    <property type="project" value="TreeGrafter"/>
</dbReference>
<dbReference type="PANTHER" id="PTHR23407">
    <property type="entry name" value="ATPASE INHIBITOR/5-FORMYLTETRAHYDROFOLATE CYCLO-LIGASE"/>
    <property type="match status" value="1"/>
</dbReference>
<dbReference type="InterPro" id="IPR037171">
    <property type="entry name" value="NagB/RpiA_transferase-like"/>
</dbReference>
<keyword evidence="5" id="KW-0460">Magnesium</keyword>
<dbReference type="Gene3D" id="3.40.50.10420">
    <property type="entry name" value="NagB/RpiA/CoA transferase-like"/>
    <property type="match status" value="1"/>
</dbReference>
<feature type="binding site" evidence="4">
    <location>
        <begin position="10"/>
        <end position="14"/>
    </location>
    <ligand>
        <name>ATP</name>
        <dbReference type="ChEBI" id="CHEBI:30616"/>
    </ligand>
</feature>
<keyword evidence="3 4" id="KW-0067">ATP-binding</keyword>
<dbReference type="GO" id="GO:0005524">
    <property type="term" value="F:ATP binding"/>
    <property type="evidence" value="ECO:0007669"/>
    <property type="project" value="UniProtKB-KW"/>
</dbReference>
<evidence type="ECO:0000313" key="7">
    <source>
        <dbReference type="Proteomes" id="UP000002033"/>
    </source>
</evidence>
<evidence type="ECO:0000256" key="2">
    <source>
        <dbReference type="ARBA" id="ARBA00022741"/>
    </source>
</evidence>
<dbReference type="InterPro" id="IPR024185">
    <property type="entry name" value="FTHF_cligase-like_sf"/>
</dbReference>
<dbReference type="Pfam" id="PF01812">
    <property type="entry name" value="5-FTHF_cyc-lig"/>
    <property type="match status" value="1"/>
</dbReference>
<evidence type="ECO:0000256" key="1">
    <source>
        <dbReference type="ARBA" id="ARBA00010638"/>
    </source>
</evidence>
<keyword evidence="6" id="KW-0436">Ligase</keyword>
<dbReference type="NCBIfam" id="TIGR02727">
    <property type="entry name" value="MTHFS_bact"/>
    <property type="match status" value="1"/>
</dbReference>
<dbReference type="PANTHER" id="PTHR23407:SF1">
    <property type="entry name" value="5-FORMYLTETRAHYDROFOLATE CYCLO-LIGASE"/>
    <property type="match status" value="1"/>
</dbReference>
<feature type="binding site" evidence="4">
    <location>
        <begin position="136"/>
        <end position="144"/>
    </location>
    <ligand>
        <name>ATP</name>
        <dbReference type="ChEBI" id="CHEBI:30616"/>
    </ligand>
</feature>